<feature type="compositionally biased region" description="Low complexity" evidence="1">
    <location>
        <begin position="814"/>
        <end position="830"/>
    </location>
</feature>
<evidence type="ECO:0000313" key="4">
    <source>
        <dbReference type="Proteomes" id="UP000256964"/>
    </source>
</evidence>
<reference evidence="3 4" key="1">
    <citation type="journal article" date="2018" name="Biotechnol. Biofuels">
        <title>Integrative visual omics of the white-rot fungus Polyporus brumalis exposes the biotechnological potential of its oxidative enzymes for delignifying raw plant biomass.</title>
        <authorList>
            <person name="Miyauchi S."/>
            <person name="Rancon A."/>
            <person name="Drula E."/>
            <person name="Hage H."/>
            <person name="Chaduli D."/>
            <person name="Favel A."/>
            <person name="Grisel S."/>
            <person name="Henrissat B."/>
            <person name="Herpoel-Gimbert I."/>
            <person name="Ruiz-Duenas F.J."/>
            <person name="Chevret D."/>
            <person name="Hainaut M."/>
            <person name="Lin J."/>
            <person name="Wang M."/>
            <person name="Pangilinan J."/>
            <person name="Lipzen A."/>
            <person name="Lesage-Meessen L."/>
            <person name="Navarro D."/>
            <person name="Riley R."/>
            <person name="Grigoriev I.V."/>
            <person name="Zhou S."/>
            <person name="Raouche S."/>
            <person name="Rosso M.N."/>
        </authorList>
    </citation>
    <scope>NUCLEOTIDE SEQUENCE [LARGE SCALE GENOMIC DNA]</scope>
    <source>
        <strain evidence="3 4">BRFM 1820</strain>
    </source>
</reference>
<dbReference type="EMBL" id="KZ857527">
    <property type="protein sequence ID" value="RDX41018.1"/>
    <property type="molecule type" value="Genomic_DNA"/>
</dbReference>
<gene>
    <name evidence="3" type="ORF">OH76DRAFT_1561826</name>
</gene>
<feature type="compositionally biased region" description="Polar residues" evidence="1">
    <location>
        <begin position="397"/>
        <end position="409"/>
    </location>
</feature>
<proteinExistence type="predicted"/>
<feature type="compositionally biased region" description="Basic and acidic residues" evidence="1">
    <location>
        <begin position="791"/>
        <end position="800"/>
    </location>
</feature>
<dbReference type="OrthoDB" id="2755887at2759"/>
<dbReference type="Pfam" id="PF17667">
    <property type="entry name" value="Pkinase_fungal"/>
    <property type="match status" value="1"/>
</dbReference>
<organism evidence="3 4">
    <name type="scientific">Lentinus brumalis</name>
    <dbReference type="NCBI Taxonomy" id="2498619"/>
    <lineage>
        <taxon>Eukaryota</taxon>
        <taxon>Fungi</taxon>
        <taxon>Dikarya</taxon>
        <taxon>Basidiomycota</taxon>
        <taxon>Agaricomycotina</taxon>
        <taxon>Agaricomycetes</taxon>
        <taxon>Polyporales</taxon>
        <taxon>Polyporaceae</taxon>
        <taxon>Lentinus</taxon>
    </lineage>
</organism>
<accession>A0A371CL60</accession>
<feature type="compositionally biased region" description="Pro residues" evidence="1">
    <location>
        <begin position="730"/>
        <end position="741"/>
    </location>
</feature>
<dbReference type="PANTHER" id="PTHR38248">
    <property type="entry name" value="FUNK1 6"/>
    <property type="match status" value="1"/>
</dbReference>
<keyword evidence="4" id="KW-1185">Reference proteome</keyword>
<feature type="compositionally biased region" description="Basic and acidic residues" evidence="1">
    <location>
        <begin position="674"/>
        <end position="689"/>
    </location>
</feature>
<feature type="region of interest" description="Disordered" evidence="1">
    <location>
        <begin position="370"/>
        <end position="432"/>
    </location>
</feature>
<protein>
    <recommendedName>
        <fullName evidence="2">Fungal-type protein kinase domain-containing protein</fullName>
    </recommendedName>
</protein>
<dbReference type="InterPro" id="IPR040976">
    <property type="entry name" value="Pkinase_fungal"/>
</dbReference>
<feature type="compositionally biased region" description="Basic and acidic residues" evidence="1">
    <location>
        <begin position="720"/>
        <end position="729"/>
    </location>
</feature>
<dbReference type="Proteomes" id="UP000256964">
    <property type="component" value="Unassembled WGS sequence"/>
</dbReference>
<dbReference type="AlphaFoldDB" id="A0A371CL60"/>
<evidence type="ECO:0000259" key="2">
    <source>
        <dbReference type="Pfam" id="PF17667"/>
    </source>
</evidence>
<evidence type="ECO:0000256" key="1">
    <source>
        <dbReference type="SAM" id="MobiDB-lite"/>
    </source>
</evidence>
<dbReference type="PANTHER" id="PTHR38248:SF2">
    <property type="entry name" value="FUNK1 11"/>
    <property type="match status" value="1"/>
</dbReference>
<evidence type="ECO:0000313" key="3">
    <source>
        <dbReference type="EMBL" id="RDX41018.1"/>
    </source>
</evidence>
<feature type="region of interest" description="Disordered" evidence="1">
    <location>
        <begin position="666"/>
        <end position="695"/>
    </location>
</feature>
<sequence>MEHHLPYAYVTPIFFPEATAGKRPRMMPKRIITLIEKATSERQIADAWAKWLNPTGNSGPGPCPGYRIGLSQDMSALKDKQKLKIDAALYKQSEVPTDGRPHWECSHLLIEFKHGGGQNDPYDDEAGDGASETRTDVRGQITTYVANAFSQQHRNAMFFLLVNGCKLRGTRWDRSGTVFTEAFKYTDERTRLRNVLWGFSRLDEEQQGFDTTATLLKPGDAEYALMDTLKAEQGTDISEVEGTIVAKKQDHCTFRFVRKAFANSLEDDAPRYCLIVPTDQGKRRFLVGKAVFVAPGMTGRGTRGFVAWDVNGQRFTFLKDAWRPHYENVSTEGKVLRDLRNAGVKNTPTYVCDAELGEVTKTPLFAGLRFEGPGSKHGESVASGSGGGSKRKRTKPADSNTSGGTSQAQKVPDINTHIPPAKPTPADFQQGKNTHRHFRHYRVVVEEVCLPLSDFKTGEQLISIIRDCVRAHEGAATKGKGDEHGVLRVKWRGMLADWEMSKPIAENEETQTGARQVVRTGTWQFASAYILDHPEMPVKIPDEVESFFHVTLYHALRYLRHTCKNVQVTMFDYFDYYSIDEDGAYHCGADKRMAMRLGKLEKSGSGSYKFLGDDGRPGSHPLNAIFPVMLQWFEQRYQTLGYVEEEEPQDEGCLQLKQALARFTGKVPAEDSEGQEKNAEDLQKQDKAAVNDPLPIDTHGPLLELLDLALGVAQWPKKDRVSDHLKKDPPIPAPNFHPDPQPGDSDDDVPTHEATADSPEAETDDNDADNDDDNADESDPDAPAAKRRRSRADLKGKARAVEPPQQSPPPRPLPVRTRGSRTSRGSGSRTASMYNLRSK</sequence>
<name>A0A371CL60_9APHY</name>
<feature type="domain" description="Fungal-type protein kinase" evidence="2">
    <location>
        <begin position="133"/>
        <end position="553"/>
    </location>
</feature>
<feature type="compositionally biased region" description="Acidic residues" evidence="1">
    <location>
        <begin position="759"/>
        <end position="780"/>
    </location>
</feature>
<feature type="region of interest" description="Disordered" evidence="1">
    <location>
        <begin position="720"/>
        <end position="839"/>
    </location>
</feature>